<evidence type="ECO:0000256" key="1">
    <source>
        <dbReference type="ARBA" id="ARBA00004496"/>
    </source>
</evidence>
<evidence type="ECO:0000256" key="12">
    <source>
        <dbReference type="PIRSR" id="PIRSR602481-1"/>
    </source>
</evidence>
<sequence length="149" mass="17461">MAREETQRAYDVLNKFLKSDNHRKTPERYAVLDAIYSMDSLFTMDALNEALNEKRFRVSRATLYNCMNLFLKLGLVVRHHLQDAIVYEAAFSAQGYVRLICRMCGRVTELKNLELEKTIGEMKISRFRKDNFTLYLYGVCGKCQSKKIR</sequence>
<feature type="binding site" evidence="12">
    <location>
        <position position="104"/>
    </location>
    <ligand>
        <name>Zn(2+)</name>
        <dbReference type="ChEBI" id="CHEBI:29105"/>
    </ligand>
</feature>
<comment type="cofactor">
    <cofactor evidence="12">
        <name>Zn(2+)</name>
        <dbReference type="ChEBI" id="CHEBI:29105"/>
    </cofactor>
    <text evidence="12">Binds 1 zinc ion per subunit.</text>
</comment>
<evidence type="ECO:0000256" key="13">
    <source>
        <dbReference type="PIRSR" id="PIRSR602481-2"/>
    </source>
</evidence>
<evidence type="ECO:0000256" key="6">
    <source>
        <dbReference type="ARBA" id="ARBA00022491"/>
    </source>
</evidence>
<keyword evidence="13" id="KW-0408">Iron</keyword>
<dbReference type="GeneID" id="85012472"/>
<accession>A0A3S4TXP9</accession>
<keyword evidence="11" id="KW-0804">Transcription</keyword>
<evidence type="ECO:0000256" key="11">
    <source>
        <dbReference type="ARBA" id="ARBA00023163"/>
    </source>
</evidence>
<dbReference type="InterPro" id="IPR043135">
    <property type="entry name" value="Fur_C"/>
</dbReference>
<keyword evidence="8 12" id="KW-0862">Zinc</keyword>
<dbReference type="GO" id="GO:0003700">
    <property type="term" value="F:DNA-binding transcription factor activity"/>
    <property type="evidence" value="ECO:0007669"/>
    <property type="project" value="InterPro"/>
</dbReference>
<comment type="similarity">
    <text evidence="2">Belongs to the Fur family.</text>
</comment>
<evidence type="ECO:0000256" key="2">
    <source>
        <dbReference type="ARBA" id="ARBA00007957"/>
    </source>
</evidence>
<dbReference type="Gene3D" id="3.30.1490.190">
    <property type="match status" value="1"/>
</dbReference>
<evidence type="ECO:0000256" key="9">
    <source>
        <dbReference type="ARBA" id="ARBA00023015"/>
    </source>
</evidence>
<dbReference type="KEGG" id="poc:NCTC13071_01666"/>
<keyword evidence="7 12" id="KW-0479">Metal-binding</keyword>
<feature type="binding site" evidence="13">
    <location>
        <position position="116"/>
    </location>
    <ligand>
        <name>Fe cation</name>
        <dbReference type="ChEBI" id="CHEBI:24875"/>
    </ligand>
</feature>
<evidence type="ECO:0000256" key="7">
    <source>
        <dbReference type="ARBA" id="ARBA00022723"/>
    </source>
</evidence>
<keyword evidence="9" id="KW-0805">Transcription regulation</keyword>
<evidence type="ECO:0000256" key="8">
    <source>
        <dbReference type="ARBA" id="ARBA00022833"/>
    </source>
</evidence>
<dbReference type="InterPro" id="IPR036388">
    <property type="entry name" value="WH-like_DNA-bd_sf"/>
</dbReference>
<dbReference type="GO" id="GO:1900376">
    <property type="term" value="P:regulation of secondary metabolite biosynthetic process"/>
    <property type="evidence" value="ECO:0007669"/>
    <property type="project" value="TreeGrafter"/>
</dbReference>
<dbReference type="EMBL" id="LR134384">
    <property type="protein sequence ID" value="VEH15656.1"/>
    <property type="molecule type" value="Genomic_DNA"/>
</dbReference>
<protein>
    <recommendedName>
        <fullName evidence="4">Ferric uptake regulation protein</fullName>
    </recommendedName>
</protein>
<name>A0A3S4TXP9_9BACT</name>
<keyword evidence="5" id="KW-0963">Cytoplasm</keyword>
<dbReference type="GO" id="GO:0045892">
    <property type="term" value="P:negative regulation of DNA-templated transcription"/>
    <property type="evidence" value="ECO:0007669"/>
    <property type="project" value="TreeGrafter"/>
</dbReference>
<organism evidence="14 15">
    <name type="scientific">Segatella oris</name>
    <dbReference type="NCBI Taxonomy" id="28135"/>
    <lineage>
        <taxon>Bacteria</taxon>
        <taxon>Pseudomonadati</taxon>
        <taxon>Bacteroidota</taxon>
        <taxon>Bacteroidia</taxon>
        <taxon>Bacteroidales</taxon>
        <taxon>Prevotellaceae</taxon>
        <taxon>Segatella</taxon>
    </lineage>
</organism>
<dbReference type="Pfam" id="PF01475">
    <property type="entry name" value="FUR"/>
    <property type="match status" value="1"/>
</dbReference>
<feature type="binding site" evidence="12">
    <location>
        <position position="101"/>
    </location>
    <ligand>
        <name>Zn(2+)</name>
        <dbReference type="ChEBI" id="CHEBI:29105"/>
    </ligand>
</feature>
<dbReference type="InterPro" id="IPR036390">
    <property type="entry name" value="WH_DNA-bd_sf"/>
</dbReference>
<feature type="binding site" evidence="12">
    <location>
        <position position="140"/>
    </location>
    <ligand>
        <name>Zn(2+)</name>
        <dbReference type="ChEBI" id="CHEBI:29105"/>
    </ligand>
</feature>
<comment type="subcellular location">
    <subcellularLocation>
        <location evidence="1">Cytoplasm</location>
    </subcellularLocation>
</comment>
<comment type="cofactor">
    <cofactor evidence="13">
        <name>Mn(2+)</name>
        <dbReference type="ChEBI" id="CHEBI:29035"/>
    </cofactor>
    <cofactor evidence="13">
        <name>Fe(2+)</name>
        <dbReference type="ChEBI" id="CHEBI:29033"/>
    </cofactor>
    <text evidence="13">Binds 1 Mn(2+) or Fe(2+) ion per subunit.</text>
</comment>
<evidence type="ECO:0000256" key="4">
    <source>
        <dbReference type="ARBA" id="ARBA00020910"/>
    </source>
</evidence>
<evidence type="ECO:0000256" key="5">
    <source>
        <dbReference type="ARBA" id="ARBA00022490"/>
    </source>
</evidence>
<dbReference type="PANTHER" id="PTHR33202:SF2">
    <property type="entry name" value="FERRIC UPTAKE REGULATION PROTEIN"/>
    <property type="match status" value="1"/>
</dbReference>
<keyword evidence="6" id="KW-0678">Repressor</keyword>
<dbReference type="Proteomes" id="UP000274578">
    <property type="component" value="Chromosome 1"/>
</dbReference>
<evidence type="ECO:0000313" key="14">
    <source>
        <dbReference type="EMBL" id="VEH15656.1"/>
    </source>
</evidence>
<gene>
    <name evidence="14" type="primary">perR</name>
    <name evidence="14" type="ORF">NCTC13071_01666</name>
</gene>
<dbReference type="GO" id="GO:0005829">
    <property type="term" value="C:cytosol"/>
    <property type="evidence" value="ECO:0007669"/>
    <property type="project" value="TreeGrafter"/>
</dbReference>
<evidence type="ECO:0000313" key="15">
    <source>
        <dbReference type="Proteomes" id="UP000274578"/>
    </source>
</evidence>
<keyword evidence="10" id="KW-0238">DNA-binding</keyword>
<dbReference type="PANTHER" id="PTHR33202">
    <property type="entry name" value="ZINC UPTAKE REGULATION PROTEIN"/>
    <property type="match status" value="1"/>
</dbReference>
<evidence type="ECO:0000256" key="10">
    <source>
        <dbReference type="ARBA" id="ARBA00023125"/>
    </source>
</evidence>
<dbReference type="AlphaFoldDB" id="A0A3S4TXP9"/>
<proteinExistence type="inferred from homology"/>
<dbReference type="SUPFAM" id="SSF46785">
    <property type="entry name" value="Winged helix' DNA-binding domain"/>
    <property type="match status" value="1"/>
</dbReference>
<reference evidence="14 15" key="1">
    <citation type="submission" date="2018-12" db="EMBL/GenBank/DDBJ databases">
        <authorList>
            <consortium name="Pathogen Informatics"/>
        </authorList>
    </citation>
    <scope>NUCLEOTIDE SEQUENCE [LARGE SCALE GENOMIC DNA]</scope>
    <source>
        <strain evidence="14 15">NCTC13071</strain>
    </source>
</reference>
<dbReference type="InterPro" id="IPR002481">
    <property type="entry name" value="FUR"/>
</dbReference>
<comment type="subunit">
    <text evidence="3">Homodimer.</text>
</comment>
<feature type="binding site" evidence="12">
    <location>
        <position position="143"/>
    </location>
    <ligand>
        <name>Zn(2+)</name>
        <dbReference type="ChEBI" id="CHEBI:29105"/>
    </ligand>
</feature>
<dbReference type="GO" id="GO:0008270">
    <property type="term" value="F:zinc ion binding"/>
    <property type="evidence" value="ECO:0007669"/>
    <property type="project" value="TreeGrafter"/>
</dbReference>
<evidence type="ECO:0000256" key="3">
    <source>
        <dbReference type="ARBA" id="ARBA00011738"/>
    </source>
</evidence>
<dbReference type="GO" id="GO:0000976">
    <property type="term" value="F:transcription cis-regulatory region binding"/>
    <property type="evidence" value="ECO:0007669"/>
    <property type="project" value="TreeGrafter"/>
</dbReference>
<dbReference type="RefSeq" id="WP_018920402.1">
    <property type="nucleotide sequence ID" value="NZ_LR134384.1"/>
</dbReference>
<dbReference type="Gene3D" id="1.10.10.10">
    <property type="entry name" value="Winged helix-like DNA-binding domain superfamily/Winged helix DNA-binding domain"/>
    <property type="match status" value="1"/>
</dbReference>